<gene>
    <name evidence="1" type="ORF">C1631_001175</name>
</gene>
<evidence type="ECO:0000313" key="1">
    <source>
        <dbReference type="EMBL" id="PWN71266.1"/>
    </source>
</evidence>
<organism evidence="1 2">
    <name type="scientific">Chryseobacterium phosphatilyticum</name>
    <dbReference type="NCBI Taxonomy" id="475075"/>
    <lineage>
        <taxon>Bacteria</taxon>
        <taxon>Pseudomonadati</taxon>
        <taxon>Bacteroidota</taxon>
        <taxon>Flavobacteriia</taxon>
        <taxon>Flavobacteriales</taxon>
        <taxon>Weeksellaceae</taxon>
        <taxon>Chryseobacterium group</taxon>
        <taxon>Chryseobacterium</taxon>
    </lineage>
</organism>
<dbReference type="OrthoDB" id="9795199at2"/>
<dbReference type="EMBL" id="PPED02000001">
    <property type="protein sequence ID" value="PWN71266.1"/>
    <property type="molecule type" value="Genomic_DNA"/>
</dbReference>
<accession>A0A316XEX0</accession>
<protein>
    <submittedName>
        <fullName evidence="1">Uncharacterized protein</fullName>
    </submittedName>
</protein>
<comment type="caution">
    <text evidence="1">The sequence shown here is derived from an EMBL/GenBank/DDBJ whole genome shotgun (WGS) entry which is preliminary data.</text>
</comment>
<evidence type="ECO:0000313" key="2">
    <source>
        <dbReference type="Proteomes" id="UP000236594"/>
    </source>
</evidence>
<sequence length="66" mass="7825">MKEKWITYPLILEGITVDLISLDKEYFEKLYTAASDKELWELIPWEEPKVKIEGKIEAKKELIKEA</sequence>
<dbReference type="Proteomes" id="UP000236594">
    <property type="component" value="Unassembled WGS sequence"/>
</dbReference>
<reference evidence="1 2" key="1">
    <citation type="submission" date="2018-04" db="EMBL/GenBank/DDBJ databases">
        <title>Draft Genome Sequence of Phosphate-Solubilizing Chryseobacterium sp. ISE14 that is a Biocontrol and Plant Growth-Promoting Rhizobacterium Isolated from Cucumber.</title>
        <authorList>
            <person name="Jeong J.-J."/>
            <person name="Sang M.K."/>
            <person name="Choi I.-G."/>
            <person name="Kim K.D."/>
        </authorList>
    </citation>
    <scope>NUCLEOTIDE SEQUENCE [LARGE SCALE GENOMIC DNA]</scope>
    <source>
        <strain evidence="1 2">ISE14</strain>
    </source>
</reference>
<keyword evidence="2" id="KW-1185">Reference proteome</keyword>
<dbReference type="AlphaFoldDB" id="A0A316XEX0"/>
<name>A0A316XEX0_9FLAO</name>
<proteinExistence type="predicted"/>
<dbReference type="RefSeq" id="WP_103248599.1">
    <property type="nucleotide sequence ID" value="NZ_PPED02000001.1"/>
</dbReference>